<evidence type="ECO:0000313" key="1">
    <source>
        <dbReference type="EMBL" id="SHE73252.1"/>
    </source>
</evidence>
<name>A0A1M4VX04_9BACE</name>
<dbReference type="STRING" id="871325.SAMN05444349_105137"/>
<gene>
    <name evidence="1" type="ORF">SAMN05444349_105137</name>
</gene>
<dbReference type="Proteomes" id="UP000184436">
    <property type="component" value="Unassembled WGS sequence"/>
</dbReference>
<keyword evidence="2" id="KW-1185">Reference proteome</keyword>
<evidence type="ECO:0000313" key="2">
    <source>
        <dbReference type="Proteomes" id="UP000184436"/>
    </source>
</evidence>
<protein>
    <submittedName>
        <fullName evidence="1">Uncharacterized protein</fullName>
    </submittedName>
</protein>
<reference evidence="1 2" key="1">
    <citation type="submission" date="2016-11" db="EMBL/GenBank/DDBJ databases">
        <authorList>
            <person name="Jaros S."/>
            <person name="Januszkiewicz K."/>
            <person name="Wedrychowicz H."/>
        </authorList>
    </citation>
    <scope>NUCLEOTIDE SEQUENCE [LARGE SCALE GENOMIC DNA]</scope>
    <source>
        <strain evidence="1 2">DSM 26883</strain>
    </source>
</reference>
<sequence>MLEAQRITFHEDSPTKSRIHLPRYTILNIKDIIISSVPNTQAVLSVTDENEAVYEVEVDLKYDIIIKNNNYIEDLFGFGNIHQKYPDITEEHWETISKRELKDGMSAEECRLSIGNPIEIRLKKDTRFETWFYNDRTLKFENGTLQRF</sequence>
<proteinExistence type="predicted"/>
<dbReference type="EMBL" id="FQVD01000005">
    <property type="protein sequence ID" value="SHE73252.1"/>
    <property type="molecule type" value="Genomic_DNA"/>
</dbReference>
<dbReference type="AlphaFoldDB" id="A0A1M4VX04"/>
<organism evidence="1 2">
    <name type="scientific">Bacteroides faecichinchillae</name>
    <dbReference type="NCBI Taxonomy" id="871325"/>
    <lineage>
        <taxon>Bacteria</taxon>
        <taxon>Pseudomonadati</taxon>
        <taxon>Bacteroidota</taxon>
        <taxon>Bacteroidia</taxon>
        <taxon>Bacteroidales</taxon>
        <taxon>Bacteroidaceae</taxon>
        <taxon>Bacteroides</taxon>
    </lineage>
</organism>
<accession>A0A1M4VX04</accession>